<dbReference type="PROSITE" id="PS51064">
    <property type="entry name" value="IRS_PTB"/>
    <property type="match status" value="1"/>
</dbReference>
<feature type="region of interest" description="Disordered" evidence="1">
    <location>
        <begin position="562"/>
        <end position="629"/>
    </location>
</feature>
<feature type="compositionally biased region" description="Basic and acidic residues" evidence="1">
    <location>
        <begin position="663"/>
        <end position="684"/>
    </location>
</feature>
<feature type="compositionally biased region" description="Polar residues" evidence="1">
    <location>
        <begin position="611"/>
        <end position="620"/>
    </location>
</feature>
<feature type="compositionally biased region" description="Basic and acidic residues" evidence="1">
    <location>
        <begin position="562"/>
        <end position="579"/>
    </location>
</feature>
<comment type="caution">
    <text evidence="4">The sequence shown here is derived from an EMBL/GenBank/DDBJ whole genome shotgun (WGS) entry which is preliminary data.</text>
</comment>
<evidence type="ECO:0000313" key="5">
    <source>
        <dbReference type="Proteomes" id="UP000828390"/>
    </source>
</evidence>
<dbReference type="SMART" id="SM00233">
    <property type="entry name" value="PH"/>
    <property type="match status" value="1"/>
</dbReference>
<feature type="region of interest" description="Disordered" evidence="1">
    <location>
        <begin position="121"/>
        <end position="141"/>
    </location>
</feature>
<feature type="region of interest" description="Disordered" evidence="1">
    <location>
        <begin position="293"/>
        <end position="316"/>
    </location>
</feature>
<name>A0A9D4IVU8_DREPO</name>
<dbReference type="GO" id="GO:0007169">
    <property type="term" value="P:cell surface receptor protein tyrosine kinase signaling pathway"/>
    <property type="evidence" value="ECO:0007669"/>
    <property type="project" value="TreeGrafter"/>
</dbReference>
<reference evidence="4" key="2">
    <citation type="submission" date="2020-11" db="EMBL/GenBank/DDBJ databases">
        <authorList>
            <person name="McCartney M.A."/>
            <person name="Auch B."/>
            <person name="Kono T."/>
            <person name="Mallez S."/>
            <person name="Becker A."/>
            <person name="Gohl D.M."/>
            <person name="Silverstein K.A.T."/>
            <person name="Koren S."/>
            <person name="Bechman K.B."/>
            <person name="Herman A."/>
            <person name="Abrahante J.E."/>
            <person name="Garbe J."/>
        </authorList>
    </citation>
    <scope>NUCLEOTIDE SEQUENCE</scope>
    <source>
        <strain evidence="4">Duluth1</strain>
        <tissue evidence="4">Whole animal</tissue>
    </source>
</reference>
<evidence type="ECO:0000259" key="3">
    <source>
        <dbReference type="PROSITE" id="PS51064"/>
    </source>
</evidence>
<evidence type="ECO:0000313" key="4">
    <source>
        <dbReference type="EMBL" id="KAH3786562.1"/>
    </source>
</evidence>
<reference evidence="4" key="1">
    <citation type="journal article" date="2019" name="bioRxiv">
        <title>The Genome of the Zebra Mussel, Dreissena polymorpha: A Resource for Invasive Species Research.</title>
        <authorList>
            <person name="McCartney M.A."/>
            <person name="Auch B."/>
            <person name="Kono T."/>
            <person name="Mallez S."/>
            <person name="Zhang Y."/>
            <person name="Obille A."/>
            <person name="Becker A."/>
            <person name="Abrahante J.E."/>
            <person name="Garbe J."/>
            <person name="Badalamenti J.P."/>
            <person name="Herman A."/>
            <person name="Mangelson H."/>
            <person name="Liachko I."/>
            <person name="Sullivan S."/>
            <person name="Sone E.D."/>
            <person name="Koren S."/>
            <person name="Silverstein K.A.T."/>
            <person name="Beckman K.B."/>
            <person name="Gohl D.M."/>
        </authorList>
    </citation>
    <scope>NUCLEOTIDE SEQUENCE</scope>
    <source>
        <strain evidence="4">Duluth1</strain>
        <tissue evidence="4">Whole animal</tissue>
    </source>
</reference>
<dbReference type="InterPro" id="IPR050996">
    <property type="entry name" value="Docking_Protein_DOK"/>
</dbReference>
<accession>A0A9D4IVU8</accession>
<feature type="region of interest" description="Disordered" evidence="1">
    <location>
        <begin position="374"/>
        <end position="542"/>
    </location>
</feature>
<organism evidence="4 5">
    <name type="scientific">Dreissena polymorpha</name>
    <name type="common">Zebra mussel</name>
    <name type="synonym">Mytilus polymorpha</name>
    <dbReference type="NCBI Taxonomy" id="45954"/>
    <lineage>
        <taxon>Eukaryota</taxon>
        <taxon>Metazoa</taxon>
        <taxon>Spiralia</taxon>
        <taxon>Lophotrochozoa</taxon>
        <taxon>Mollusca</taxon>
        <taxon>Bivalvia</taxon>
        <taxon>Autobranchia</taxon>
        <taxon>Heteroconchia</taxon>
        <taxon>Euheterodonta</taxon>
        <taxon>Imparidentia</taxon>
        <taxon>Neoheterodontei</taxon>
        <taxon>Myida</taxon>
        <taxon>Dreissenoidea</taxon>
        <taxon>Dreissenidae</taxon>
        <taxon>Dreissena</taxon>
    </lineage>
</organism>
<gene>
    <name evidence="4" type="ORF">DPMN_164669</name>
</gene>
<feature type="compositionally biased region" description="Low complexity" evidence="1">
    <location>
        <begin position="702"/>
        <end position="715"/>
    </location>
</feature>
<feature type="domain" description="PH" evidence="2">
    <location>
        <begin position="5"/>
        <end position="119"/>
    </location>
</feature>
<dbReference type="OrthoDB" id="6141542at2759"/>
<dbReference type="Pfam" id="PF02174">
    <property type="entry name" value="IRS"/>
    <property type="match status" value="1"/>
</dbReference>
<evidence type="ECO:0000256" key="1">
    <source>
        <dbReference type="SAM" id="MobiDB-lite"/>
    </source>
</evidence>
<dbReference type="Proteomes" id="UP000828390">
    <property type="component" value="Unassembled WGS sequence"/>
</dbReference>
<feature type="compositionally biased region" description="Acidic residues" evidence="1">
    <location>
        <begin position="652"/>
        <end position="662"/>
    </location>
</feature>
<feature type="domain" description="IRS-type PTB" evidence="3">
    <location>
        <begin position="163"/>
        <end position="268"/>
    </location>
</feature>
<protein>
    <submittedName>
        <fullName evidence="4">Uncharacterized protein</fullName>
    </submittedName>
</protein>
<dbReference type="PANTHER" id="PTHR21258">
    <property type="entry name" value="DOCKING PROTEIN RELATED"/>
    <property type="match status" value="1"/>
</dbReference>
<dbReference type="AlphaFoldDB" id="A0A9D4IVU8"/>
<dbReference type="PROSITE" id="PS50003">
    <property type="entry name" value="PH_DOMAIN"/>
    <property type="match status" value="1"/>
</dbReference>
<dbReference type="InterPro" id="IPR001849">
    <property type="entry name" value="PH_domain"/>
</dbReference>
<dbReference type="InterPro" id="IPR002404">
    <property type="entry name" value="IRS_PTB"/>
</dbReference>
<evidence type="ECO:0000259" key="2">
    <source>
        <dbReference type="PROSITE" id="PS50003"/>
    </source>
</evidence>
<dbReference type="SMART" id="SM01244">
    <property type="entry name" value="IRS"/>
    <property type="match status" value="1"/>
</dbReference>
<dbReference type="GO" id="GO:0005737">
    <property type="term" value="C:cytoplasm"/>
    <property type="evidence" value="ECO:0007669"/>
    <property type="project" value="TreeGrafter"/>
</dbReference>
<dbReference type="PANTHER" id="PTHR21258:SF62">
    <property type="entry name" value="INSULIN RECEPTOR SUBSTRATE 1"/>
    <property type="match status" value="1"/>
</dbReference>
<dbReference type="SMART" id="SM00310">
    <property type="entry name" value="PTBI"/>
    <property type="match status" value="1"/>
</dbReference>
<feature type="region of interest" description="Disordered" evidence="1">
    <location>
        <begin position="644"/>
        <end position="725"/>
    </location>
</feature>
<dbReference type="SUPFAM" id="SSF50729">
    <property type="entry name" value="PH domain-like"/>
    <property type="match status" value="2"/>
</dbReference>
<feature type="compositionally biased region" description="Basic and acidic residues" evidence="1">
    <location>
        <begin position="391"/>
        <end position="464"/>
    </location>
</feature>
<sequence>MGERTFVKSGELFLQNKGILKTSWQNKYCLLYGGSGDKSCHLEFFENRKSFEENRSKNKPCDKKVEIQNVKSITNSAQAGSDGTPKYQIEIKCKNNTCLMFDSESECADWFSKLNSETGFSLRGSNSSQNREDENENDINEDYDDESEVITLNQMYDGTGGAQAQRFLVNVEPCPLAKLCDIEGAMTMLVTNQCISFEDPKTRQNKYLFQLSWMRRFGKREKDQFYFECGRKCPNGEGTVTCISQSAAEIHKVITTKSSSNASTVIPGKQKVKGLGEKKALDLKPSEKLLDVKPKVSSPAPNITGPSFVQKRNHPGPANVPTLVPIKTEASEYDDCVSVTTLRNSIGKVSGNDASVGHLSQNTFTQELEGKLHAGDDHAKHVSVKKLSVTESKKEKKDREKREKKEAEEREKREKKEAEEREKREKKEAEEREKEKLRREKKEKEEKEKKMKEDKKKGKKDNSIKNRSAGAYDDVDEDASSTSVADDVTYAEATNPTNVRKSKSPKSGDVLIYDDPDVAKAMPRQEPPQYAEPYRTGGGVSIVADDDGNAYSEVKGISKAAWEHQGREEKEMCHEEDYSVLKQSRQQRKGPPPDLPARRYSQSDSEEESTYDTTAPNVSRKSGGIKPENLYGMASAKKVGLMLPNKASAGNDPEDSGEEEENEYSHCAEPDTYEKAVTVSEKKSQPSVQPSSLYEDADRPVAKASIKAPKSKPAPTESLYEEVKM</sequence>
<proteinExistence type="predicted"/>
<dbReference type="InterPro" id="IPR011993">
    <property type="entry name" value="PH-like_dom_sf"/>
</dbReference>
<dbReference type="EMBL" id="JAIWYP010000008">
    <property type="protein sequence ID" value="KAH3786562.1"/>
    <property type="molecule type" value="Genomic_DNA"/>
</dbReference>
<keyword evidence="5" id="KW-1185">Reference proteome</keyword>
<dbReference type="Gene3D" id="2.30.29.30">
    <property type="entry name" value="Pleckstrin-homology domain (PH domain)/Phosphotyrosine-binding domain (PTB)"/>
    <property type="match status" value="2"/>
</dbReference>